<organism evidence="1 2">
    <name type="scientific">Pedobacter riviphilus</name>
    <dbReference type="NCBI Taxonomy" id="2766984"/>
    <lineage>
        <taxon>Bacteria</taxon>
        <taxon>Pseudomonadati</taxon>
        <taxon>Bacteroidota</taxon>
        <taxon>Sphingobacteriia</taxon>
        <taxon>Sphingobacteriales</taxon>
        <taxon>Sphingobacteriaceae</taxon>
        <taxon>Pedobacter</taxon>
    </lineage>
</organism>
<protein>
    <submittedName>
        <fullName evidence="1">RSAM-modified peptide</fullName>
    </submittedName>
</protein>
<dbReference type="EMBL" id="CP061171">
    <property type="protein sequence ID" value="QNR84862.1"/>
    <property type="molecule type" value="Genomic_DNA"/>
</dbReference>
<dbReference type="NCBIfam" id="TIGR04149">
    <property type="entry name" value="GG_sam_targ_CFB"/>
    <property type="match status" value="1"/>
</dbReference>
<reference evidence="1 2" key="1">
    <citation type="submission" date="2020-09" db="EMBL/GenBank/DDBJ databases">
        <title>Pedobacter sp. SW-16 isolated from soil near Yeocheon.</title>
        <authorList>
            <person name="Im H.S."/>
            <person name="Joung Y."/>
            <person name="Lee S.-S."/>
        </authorList>
    </citation>
    <scope>NUCLEOTIDE SEQUENCE [LARGE SCALE GENOMIC DNA]</scope>
    <source>
        <strain evidence="1 2">SW-16</strain>
    </source>
</reference>
<gene>
    <name evidence="1" type="ORF">H9N25_23815</name>
</gene>
<sequence>MKKLTLKSNAFSHGEVLTRAEMKKVKGGLYKCWCTGSPGSYLYANNSEDAQNLGSVMCGTEVTYECENQTV</sequence>
<proteinExistence type="predicted"/>
<dbReference type="Proteomes" id="UP000516439">
    <property type="component" value="Chromosome"/>
</dbReference>
<evidence type="ECO:0000313" key="1">
    <source>
        <dbReference type="EMBL" id="QNR84862.1"/>
    </source>
</evidence>
<accession>A0ABX6TH81</accession>
<name>A0ABX6TH81_9SPHI</name>
<evidence type="ECO:0000313" key="2">
    <source>
        <dbReference type="Proteomes" id="UP000516439"/>
    </source>
</evidence>
<keyword evidence="2" id="KW-1185">Reference proteome</keyword>
<dbReference type="InterPro" id="IPR026408">
    <property type="entry name" value="GG_sam_targ_CFB"/>
</dbReference>
<dbReference type="RefSeq" id="WP_190327461.1">
    <property type="nucleotide sequence ID" value="NZ_CP061171.1"/>
</dbReference>